<dbReference type="InterPro" id="IPR050545">
    <property type="entry name" value="Mycobact_MmpL"/>
</dbReference>
<keyword evidence="3 6" id="KW-0812">Transmembrane</keyword>
<organism evidence="8 9">
    <name type="scientific">Micromonospora echinospora</name>
    <name type="common">Micromonospora purpurea</name>
    <dbReference type="NCBI Taxonomy" id="1877"/>
    <lineage>
        <taxon>Bacteria</taxon>
        <taxon>Bacillati</taxon>
        <taxon>Actinomycetota</taxon>
        <taxon>Actinomycetes</taxon>
        <taxon>Micromonosporales</taxon>
        <taxon>Micromonosporaceae</taxon>
        <taxon>Micromonospora</taxon>
    </lineage>
</organism>
<feature type="transmembrane region" description="Helical" evidence="6">
    <location>
        <begin position="300"/>
        <end position="325"/>
    </location>
</feature>
<dbReference type="InParanoid" id="A0A1C4Y4A8"/>
<name>A0A1C4Y4A8_MICEC</name>
<dbReference type="GO" id="GO:0005886">
    <property type="term" value="C:plasma membrane"/>
    <property type="evidence" value="ECO:0007669"/>
    <property type="project" value="UniProtKB-SubCell"/>
</dbReference>
<evidence type="ECO:0000256" key="6">
    <source>
        <dbReference type="SAM" id="Phobius"/>
    </source>
</evidence>
<keyword evidence="9" id="KW-1185">Reference proteome</keyword>
<dbReference type="InterPro" id="IPR004869">
    <property type="entry name" value="MMPL_dom"/>
</dbReference>
<evidence type="ECO:0000256" key="1">
    <source>
        <dbReference type="ARBA" id="ARBA00004651"/>
    </source>
</evidence>
<gene>
    <name evidence="8" type="ORF">GA0070618_3581</name>
</gene>
<feature type="transmembrane region" description="Helical" evidence="6">
    <location>
        <begin position="686"/>
        <end position="710"/>
    </location>
</feature>
<evidence type="ECO:0000313" key="9">
    <source>
        <dbReference type="Proteomes" id="UP000198253"/>
    </source>
</evidence>
<dbReference type="Pfam" id="PF03176">
    <property type="entry name" value="MMPL"/>
    <property type="match status" value="2"/>
</dbReference>
<dbReference type="Proteomes" id="UP000198253">
    <property type="component" value="Chromosome I"/>
</dbReference>
<feature type="transmembrane region" description="Helical" evidence="6">
    <location>
        <begin position="573"/>
        <end position="596"/>
    </location>
</feature>
<dbReference type="PANTHER" id="PTHR33406">
    <property type="entry name" value="MEMBRANE PROTEIN MJ1562-RELATED"/>
    <property type="match status" value="1"/>
</dbReference>
<dbReference type="Gene3D" id="1.20.1640.10">
    <property type="entry name" value="Multidrug efflux transporter AcrB transmembrane domain"/>
    <property type="match status" value="2"/>
</dbReference>
<evidence type="ECO:0000256" key="2">
    <source>
        <dbReference type="ARBA" id="ARBA00022475"/>
    </source>
</evidence>
<dbReference type="PANTHER" id="PTHR33406:SF13">
    <property type="entry name" value="MEMBRANE PROTEIN YDFJ"/>
    <property type="match status" value="1"/>
</dbReference>
<keyword evidence="5 6" id="KW-0472">Membrane</keyword>
<dbReference type="PROSITE" id="PS50156">
    <property type="entry name" value="SSD"/>
    <property type="match status" value="1"/>
</dbReference>
<dbReference type="OrthoDB" id="7051771at2"/>
<dbReference type="AlphaFoldDB" id="A0A1C4Y4A8"/>
<reference evidence="9" key="1">
    <citation type="submission" date="2016-06" db="EMBL/GenBank/DDBJ databases">
        <authorList>
            <person name="Varghese N."/>
            <person name="Submissions Spin"/>
        </authorList>
    </citation>
    <scope>NUCLEOTIDE SEQUENCE [LARGE SCALE GENOMIC DNA]</scope>
    <source>
        <strain evidence="9">DSM 43816</strain>
    </source>
</reference>
<feature type="transmembrane region" description="Helical" evidence="6">
    <location>
        <begin position="611"/>
        <end position="632"/>
    </location>
</feature>
<dbReference type="EMBL" id="LT607413">
    <property type="protein sequence ID" value="SCF15567.1"/>
    <property type="molecule type" value="Genomic_DNA"/>
</dbReference>
<evidence type="ECO:0000259" key="7">
    <source>
        <dbReference type="PROSITE" id="PS50156"/>
    </source>
</evidence>
<feature type="transmembrane region" description="Helical" evidence="6">
    <location>
        <begin position="16"/>
        <end position="37"/>
    </location>
</feature>
<keyword evidence="4 6" id="KW-1133">Transmembrane helix</keyword>
<evidence type="ECO:0000256" key="5">
    <source>
        <dbReference type="ARBA" id="ARBA00023136"/>
    </source>
</evidence>
<comment type="subcellular location">
    <subcellularLocation>
        <location evidence="1">Cell membrane</location>
        <topology evidence="1">Multi-pass membrane protein</topology>
    </subcellularLocation>
</comment>
<feature type="transmembrane region" description="Helical" evidence="6">
    <location>
        <begin position="357"/>
        <end position="375"/>
    </location>
</feature>
<protein>
    <submittedName>
        <fullName evidence="8">Putative drug exporter of the RND superfamily</fullName>
    </submittedName>
</protein>
<dbReference type="RefSeq" id="WP_088982646.1">
    <property type="nucleotide sequence ID" value="NZ_LT607413.1"/>
</dbReference>
<feature type="transmembrane region" description="Helical" evidence="6">
    <location>
        <begin position="170"/>
        <end position="189"/>
    </location>
</feature>
<feature type="transmembrane region" description="Helical" evidence="6">
    <location>
        <begin position="545"/>
        <end position="566"/>
    </location>
</feature>
<dbReference type="SUPFAM" id="SSF82866">
    <property type="entry name" value="Multidrug efflux transporter AcrB transmembrane domain"/>
    <property type="match status" value="2"/>
</dbReference>
<feature type="transmembrane region" description="Helical" evidence="6">
    <location>
        <begin position="653"/>
        <end position="674"/>
    </location>
</feature>
<feature type="transmembrane region" description="Helical" evidence="6">
    <location>
        <begin position="273"/>
        <end position="294"/>
    </location>
</feature>
<sequence length="736" mass="78340">MNAVVRFSIARPKTVIAIWVVLAAICVPLMIALTGALKAGGFDNPRGEAAAGQKVIERTFDEAPESLQVVLTKPDGDVTTELAEATRVAEETPHVASVQDYRQDPEWLSPDKHTTFLQLGFRVDKSTIQHEIDGLRERMTGAMRDRGVQVHVTGAQALDYDLSVQSEKDAITAEMIAFPLLIVVLLVVFRSVGAMLLPIVLAGLALVVASAIGYLITFMTDLSTLYTNAVSLIGIAVAVDYSLFIIKRYRDELVAGDTYVPALRTAMRTAGHAVLFSGLAVVVALLALFIPRIMVFSSMAIAGVVVTLVALAMSMSLLPAALTVMGRRINWLSLKPRARRTAQGGPGLLTRLQRRPALTLAVLVAIFGVMAWPMTDIRLQSPVASATILPEDADSRQGIERLQAALEFRNLFPVQVVVSAPEGTSPATLLDAVRAVNETVREQQRIDTVTDVTSIGLPAEAVTAAVSGQSAALPPEAKAGFDQLWGVDGDRLVSRVVVIPGSDPDSDAAHDLIHDLRDELPGAVPDGVRVQVTGATATGVDFDEILIDTLPAILIAVALITIALLARAFRSWLLPLLALALNALVVAASLGLLTAISQNWLGQRIDSTTPALVFAIMFGLSMDYMVIMISRMREHFVQHGDHQGAVTDGLRDTAGLVNGAALIMVAVFASFLVAKVSVVQQLGLGLGIAVALDAVVIRLLVMPAALNLLGPRVWGRAAQRATDGQHATDREPVPAA</sequence>
<accession>A0A1C4Y4A8</accession>
<keyword evidence="2" id="KW-1003">Cell membrane</keyword>
<evidence type="ECO:0000313" key="8">
    <source>
        <dbReference type="EMBL" id="SCF15567.1"/>
    </source>
</evidence>
<dbReference type="InterPro" id="IPR000731">
    <property type="entry name" value="SSD"/>
</dbReference>
<evidence type="ECO:0000256" key="3">
    <source>
        <dbReference type="ARBA" id="ARBA00022692"/>
    </source>
</evidence>
<feature type="transmembrane region" description="Helical" evidence="6">
    <location>
        <begin position="196"/>
        <end position="219"/>
    </location>
</feature>
<evidence type="ECO:0000256" key="4">
    <source>
        <dbReference type="ARBA" id="ARBA00022989"/>
    </source>
</evidence>
<feature type="domain" description="SSD" evidence="7">
    <location>
        <begin position="208"/>
        <end position="324"/>
    </location>
</feature>
<proteinExistence type="predicted"/>
<feature type="transmembrane region" description="Helical" evidence="6">
    <location>
        <begin position="225"/>
        <end position="246"/>
    </location>
</feature>